<dbReference type="InterPro" id="IPR001849">
    <property type="entry name" value="PH_domain"/>
</dbReference>
<reference evidence="6 7" key="1">
    <citation type="submission" date="2025-05" db="UniProtKB">
        <authorList>
            <consortium name="RefSeq"/>
        </authorList>
    </citation>
    <scope>IDENTIFICATION</scope>
    <source>
        <tissue evidence="6 7">Whole Larva</tissue>
    </source>
</reference>
<evidence type="ECO:0000313" key="7">
    <source>
        <dbReference type="RefSeq" id="XP_017771506.1"/>
    </source>
</evidence>
<proteinExistence type="predicted"/>
<sequence length="378" mass="43754">MKNNIISIYSDLNELLNDICNFLSEEVEQGKLSGNTSEVAKKLIQRSKVQLQEISKVSNVDNESNRYVDMQRKASMEYLVPTKLETQELYSDIDGSVGTECMEEICPYLKLPFSEISYMEKSGYLWRREKIFFIEHCKKLYVALMDNWMLIYNSQKDSRPTEAHNLRFYSATQLEKKECNFEMIPTNKEYKSQMFTATTKKDTVQWVVEINLRRISAPEIIPNTPTPAVPDLSDYNGEIYEDLHHDINEDNCSNDLPKPMPVLPPRAYAERFPPKMLLPKTPDAVDEEIYDCIGGIIEEENYSELVAPANAPDEDIYINASEDEEIYDTIGPKSNDEEIIEYEMVSNDFLDKDVIEKPYIPEVPKLKPKLPAKGKFWK</sequence>
<evidence type="ECO:0000313" key="5">
    <source>
        <dbReference type="Proteomes" id="UP000695000"/>
    </source>
</evidence>
<protein>
    <submittedName>
        <fullName evidence="6 7">Src kinase-associated phosphoprotein 2-A-like</fullName>
    </submittedName>
</protein>
<evidence type="ECO:0000259" key="4">
    <source>
        <dbReference type="PROSITE" id="PS50003"/>
    </source>
</evidence>
<dbReference type="PROSITE" id="PS50003">
    <property type="entry name" value="PH_DOMAIN"/>
    <property type="match status" value="1"/>
</dbReference>
<dbReference type="Gene3D" id="2.30.29.30">
    <property type="entry name" value="Pleckstrin-homology domain (PH domain)/Phosphotyrosine-binding domain (PTB)"/>
    <property type="match status" value="1"/>
</dbReference>
<name>A0ABM1MAA5_NICVS</name>
<keyword evidence="5" id="KW-1185">Reference proteome</keyword>
<organism evidence="5 6">
    <name type="scientific">Nicrophorus vespilloides</name>
    <name type="common">Boreal carrion beetle</name>
    <dbReference type="NCBI Taxonomy" id="110193"/>
    <lineage>
        <taxon>Eukaryota</taxon>
        <taxon>Metazoa</taxon>
        <taxon>Ecdysozoa</taxon>
        <taxon>Arthropoda</taxon>
        <taxon>Hexapoda</taxon>
        <taxon>Insecta</taxon>
        <taxon>Pterygota</taxon>
        <taxon>Neoptera</taxon>
        <taxon>Endopterygota</taxon>
        <taxon>Coleoptera</taxon>
        <taxon>Polyphaga</taxon>
        <taxon>Staphyliniformia</taxon>
        <taxon>Silphidae</taxon>
        <taxon>Nicrophorinae</taxon>
        <taxon>Nicrophorus</taxon>
    </lineage>
</organism>
<keyword evidence="3" id="KW-0597">Phosphoprotein</keyword>
<evidence type="ECO:0000256" key="1">
    <source>
        <dbReference type="ARBA" id="ARBA00004496"/>
    </source>
</evidence>
<dbReference type="InterPro" id="IPR011993">
    <property type="entry name" value="PH-like_dom_sf"/>
</dbReference>
<dbReference type="Proteomes" id="UP000695000">
    <property type="component" value="Unplaced"/>
</dbReference>
<dbReference type="GeneID" id="108558931"/>
<dbReference type="PANTHER" id="PTHR15129">
    <property type="entry name" value="SRC-ASSOCIATED ADAPTOR PROTEIN"/>
    <property type="match status" value="1"/>
</dbReference>
<gene>
    <name evidence="6 7" type="primary">LOC108558931</name>
</gene>
<dbReference type="InterPro" id="IPR037781">
    <property type="entry name" value="SKAP_fam"/>
</dbReference>
<dbReference type="SUPFAM" id="SSF50729">
    <property type="entry name" value="PH domain-like"/>
    <property type="match status" value="1"/>
</dbReference>
<dbReference type="PANTHER" id="PTHR15129:SF0">
    <property type="entry name" value="SH3 DOMAIN-CONTAINING PROTEIN"/>
    <property type="match status" value="1"/>
</dbReference>
<evidence type="ECO:0000313" key="6">
    <source>
        <dbReference type="RefSeq" id="XP_017771505.1"/>
    </source>
</evidence>
<keyword evidence="2" id="KW-0963">Cytoplasm</keyword>
<accession>A0ABM1MAA5</accession>
<evidence type="ECO:0000256" key="2">
    <source>
        <dbReference type="ARBA" id="ARBA00022490"/>
    </source>
</evidence>
<dbReference type="RefSeq" id="XP_017771506.1">
    <property type="nucleotide sequence ID" value="XM_017916017.1"/>
</dbReference>
<comment type="subcellular location">
    <subcellularLocation>
        <location evidence="1">Cytoplasm</location>
    </subcellularLocation>
</comment>
<evidence type="ECO:0000256" key="3">
    <source>
        <dbReference type="ARBA" id="ARBA00022553"/>
    </source>
</evidence>
<feature type="domain" description="PH" evidence="4">
    <location>
        <begin position="118"/>
        <end position="215"/>
    </location>
</feature>
<dbReference type="RefSeq" id="XP_017771505.1">
    <property type="nucleotide sequence ID" value="XM_017916016.1"/>
</dbReference>